<dbReference type="InterPro" id="IPR000014">
    <property type="entry name" value="PAS"/>
</dbReference>
<dbReference type="Proteomes" id="UP000249061">
    <property type="component" value="Unassembled WGS sequence"/>
</dbReference>
<dbReference type="SMART" id="SM00086">
    <property type="entry name" value="PAC"/>
    <property type="match status" value="3"/>
</dbReference>
<dbReference type="PROSITE" id="PS50113">
    <property type="entry name" value="PAC"/>
    <property type="match status" value="1"/>
</dbReference>
<comment type="caution">
    <text evidence="11">The sequence shown here is derived from an EMBL/GenBank/DDBJ whole genome shotgun (WGS) entry which is preliminary data.</text>
</comment>
<feature type="domain" description="PAS" evidence="9">
    <location>
        <begin position="122"/>
        <end position="184"/>
    </location>
</feature>
<dbReference type="InterPro" id="IPR036097">
    <property type="entry name" value="HisK_dim/P_sf"/>
</dbReference>
<gene>
    <name evidence="11" type="ORF">DI536_16715</name>
</gene>
<dbReference type="PANTHER" id="PTHR43304">
    <property type="entry name" value="PHYTOCHROME-LIKE PROTEIN CPH1"/>
    <property type="match status" value="1"/>
</dbReference>
<dbReference type="Pfam" id="PF13188">
    <property type="entry name" value="PAS_8"/>
    <property type="match status" value="1"/>
</dbReference>
<dbReference type="InterPro" id="IPR036890">
    <property type="entry name" value="HATPase_C_sf"/>
</dbReference>
<dbReference type="InterPro" id="IPR005467">
    <property type="entry name" value="His_kinase_dom"/>
</dbReference>
<keyword evidence="4" id="KW-0808">Transferase</keyword>
<dbReference type="EMBL" id="QFQP01000013">
    <property type="protein sequence ID" value="PZR11966.1"/>
    <property type="molecule type" value="Genomic_DNA"/>
</dbReference>
<dbReference type="InterPro" id="IPR000700">
    <property type="entry name" value="PAS-assoc_C"/>
</dbReference>
<dbReference type="Gene3D" id="3.30.450.20">
    <property type="entry name" value="PAS domain"/>
    <property type="match status" value="3"/>
</dbReference>
<dbReference type="Gene3D" id="1.10.287.130">
    <property type="match status" value="1"/>
</dbReference>
<dbReference type="SMART" id="SM00091">
    <property type="entry name" value="PAS"/>
    <property type="match status" value="2"/>
</dbReference>
<dbReference type="SUPFAM" id="SSF55785">
    <property type="entry name" value="PYP-like sensor domain (PAS domain)"/>
    <property type="match status" value="3"/>
</dbReference>
<feature type="domain" description="PAC" evidence="10">
    <location>
        <begin position="317"/>
        <end position="369"/>
    </location>
</feature>
<dbReference type="InterPro" id="IPR003594">
    <property type="entry name" value="HATPase_dom"/>
</dbReference>
<organism evidence="11 12">
    <name type="scientific">Archangium gephyra</name>
    <dbReference type="NCBI Taxonomy" id="48"/>
    <lineage>
        <taxon>Bacteria</taxon>
        <taxon>Pseudomonadati</taxon>
        <taxon>Myxococcota</taxon>
        <taxon>Myxococcia</taxon>
        <taxon>Myxococcales</taxon>
        <taxon>Cystobacterineae</taxon>
        <taxon>Archangiaceae</taxon>
        <taxon>Archangium</taxon>
    </lineage>
</organism>
<dbReference type="InterPro" id="IPR013767">
    <property type="entry name" value="PAS_fold"/>
</dbReference>
<comment type="catalytic activity">
    <reaction evidence="1">
        <text>ATP + protein L-histidine = ADP + protein N-phospho-L-histidine.</text>
        <dbReference type="EC" id="2.7.13.3"/>
    </reaction>
</comment>
<dbReference type="Gene3D" id="3.30.565.10">
    <property type="entry name" value="Histidine kinase-like ATPase, C-terminal domain"/>
    <property type="match status" value="1"/>
</dbReference>
<evidence type="ECO:0000259" key="10">
    <source>
        <dbReference type="PROSITE" id="PS50113"/>
    </source>
</evidence>
<dbReference type="InterPro" id="IPR052162">
    <property type="entry name" value="Sensor_kinase/Photoreceptor"/>
</dbReference>
<dbReference type="Pfam" id="PF00512">
    <property type="entry name" value="HisKA"/>
    <property type="match status" value="1"/>
</dbReference>
<keyword evidence="5" id="KW-0418">Kinase</keyword>
<dbReference type="InterPro" id="IPR004358">
    <property type="entry name" value="Sig_transdc_His_kin-like_C"/>
</dbReference>
<evidence type="ECO:0000256" key="1">
    <source>
        <dbReference type="ARBA" id="ARBA00000085"/>
    </source>
</evidence>
<dbReference type="InterPro" id="IPR001789">
    <property type="entry name" value="Sig_transdc_resp-reg_receiver"/>
</dbReference>
<sequence>MDAFAEGVLVYGENNELVGWNHAALEMLGLTEANVKRAVDHPPGWALLNADLSPLAHTEVPSAIARRTRQPVFRKRMAVRLGAGRYRELVVSAVPLFRDDGEVDFVMAALLDVTRELAVVNELRVFEQFFELSADLLVVTDEKANVVHVNDAVVSTLGGPRERFLGPRFIHEVIHPEDVARIMKIGPSSPAPWEFTTRLVTSTGGTRHVAWRIVAGHATHEGRTYFARGVDVTERIAEQAELARSRELVNDAFELSQLAVMERDLTTNQVTLTSRLRELLELADGDPTSLEAFVMPDDVAEYRAHLADQSTEHGDRRVLSLRLRTAKGSMRNVRMWHRPVRDERGTVIRELTVVQDITQQSLEQARQRLNERLSSLGTMAAGVAHEINNPLSFILANLNVVADALNHFAPTPEVDMEDLRSAVHEAIEGAERVRQIVLSMRPFARSDEKQRASCDVVRIMQASLNLARNELRHRARVVTDFKPVPGVWANEARLGQVFLNLLLNAAQAIPDGHAADNEVRVSTHTERGQVVVTVRDSGHGISTEVLPRIFDPFFSTKAVGGGSGLGLFISQSIVQEYGGQLTAESTQGAGATFEVRLPSRDAQPQPRPPVVAQMGLRVLVVDDEPSILRSIERLIGKAHQLTLAQSGREALSLMQQRGDFDLVICDMMMPELSGIEVWNELTPEQRKRFVIMTGGTFTERAEAFIAANQPQILPKPFSATSLEELLARANALTGR</sequence>
<dbReference type="InterPro" id="IPR003661">
    <property type="entry name" value="HisK_dim/P_dom"/>
</dbReference>
<dbReference type="SUPFAM" id="SSF55874">
    <property type="entry name" value="ATPase domain of HSP90 chaperone/DNA topoisomerase II/histidine kinase"/>
    <property type="match status" value="1"/>
</dbReference>
<keyword evidence="3 6" id="KW-0597">Phosphoprotein</keyword>
<evidence type="ECO:0000256" key="3">
    <source>
        <dbReference type="ARBA" id="ARBA00022553"/>
    </source>
</evidence>
<dbReference type="Pfam" id="PF00989">
    <property type="entry name" value="PAS"/>
    <property type="match status" value="1"/>
</dbReference>
<evidence type="ECO:0000256" key="6">
    <source>
        <dbReference type="PROSITE-ProRule" id="PRU00169"/>
    </source>
</evidence>
<dbReference type="SUPFAM" id="SSF52172">
    <property type="entry name" value="CheY-like"/>
    <property type="match status" value="1"/>
</dbReference>
<dbReference type="InterPro" id="IPR001610">
    <property type="entry name" value="PAC"/>
</dbReference>
<dbReference type="Pfam" id="PF02518">
    <property type="entry name" value="HATPase_c"/>
    <property type="match status" value="1"/>
</dbReference>
<accession>A0A2W5TH90</accession>
<reference evidence="11 12" key="1">
    <citation type="submission" date="2017-08" db="EMBL/GenBank/DDBJ databases">
        <title>Infants hospitalized years apart are colonized by the same room-sourced microbial strains.</title>
        <authorList>
            <person name="Brooks B."/>
            <person name="Olm M.R."/>
            <person name="Firek B.A."/>
            <person name="Baker R."/>
            <person name="Thomas B.C."/>
            <person name="Morowitz M.J."/>
            <person name="Banfield J.F."/>
        </authorList>
    </citation>
    <scope>NUCLEOTIDE SEQUENCE [LARGE SCALE GENOMIC DNA]</scope>
    <source>
        <strain evidence="11">S2_003_000_R2_14</strain>
    </source>
</reference>
<feature type="domain" description="Response regulatory" evidence="8">
    <location>
        <begin position="617"/>
        <end position="730"/>
    </location>
</feature>
<evidence type="ECO:0000313" key="11">
    <source>
        <dbReference type="EMBL" id="PZR11966.1"/>
    </source>
</evidence>
<evidence type="ECO:0000313" key="12">
    <source>
        <dbReference type="Proteomes" id="UP000249061"/>
    </source>
</evidence>
<dbReference type="PROSITE" id="PS50112">
    <property type="entry name" value="PAS"/>
    <property type="match status" value="2"/>
</dbReference>
<proteinExistence type="predicted"/>
<dbReference type="GO" id="GO:0006355">
    <property type="term" value="P:regulation of DNA-templated transcription"/>
    <property type="evidence" value="ECO:0007669"/>
    <property type="project" value="InterPro"/>
</dbReference>
<feature type="modified residue" description="4-aspartylphosphate" evidence="6">
    <location>
        <position position="666"/>
    </location>
</feature>
<name>A0A2W5TH90_9BACT</name>
<dbReference type="InterPro" id="IPR035965">
    <property type="entry name" value="PAS-like_dom_sf"/>
</dbReference>
<evidence type="ECO:0000256" key="4">
    <source>
        <dbReference type="ARBA" id="ARBA00022679"/>
    </source>
</evidence>
<protein>
    <recommendedName>
        <fullName evidence="2">histidine kinase</fullName>
        <ecNumber evidence="2">2.7.13.3</ecNumber>
    </recommendedName>
</protein>
<evidence type="ECO:0000259" key="8">
    <source>
        <dbReference type="PROSITE" id="PS50110"/>
    </source>
</evidence>
<dbReference type="SMART" id="SM00448">
    <property type="entry name" value="REC"/>
    <property type="match status" value="1"/>
</dbReference>
<dbReference type="AlphaFoldDB" id="A0A2W5TH90"/>
<dbReference type="PROSITE" id="PS50110">
    <property type="entry name" value="RESPONSE_REGULATORY"/>
    <property type="match status" value="1"/>
</dbReference>
<feature type="domain" description="Histidine kinase" evidence="7">
    <location>
        <begin position="382"/>
        <end position="601"/>
    </location>
</feature>
<dbReference type="CDD" id="cd00082">
    <property type="entry name" value="HisKA"/>
    <property type="match status" value="1"/>
</dbReference>
<dbReference type="SMART" id="SM00387">
    <property type="entry name" value="HATPase_c"/>
    <property type="match status" value="1"/>
</dbReference>
<evidence type="ECO:0000259" key="9">
    <source>
        <dbReference type="PROSITE" id="PS50112"/>
    </source>
</evidence>
<dbReference type="PANTHER" id="PTHR43304:SF1">
    <property type="entry name" value="PAC DOMAIN-CONTAINING PROTEIN"/>
    <property type="match status" value="1"/>
</dbReference>
<evidence type="ECO:0000256" key="5">
    <source>
        <dbReference type="ARBA" id="ARBA00022777"/>
    </source>
</evidence>
<evidence type="ECO:0000256" key="2">
    <source>
        <dbReference type="ARBA" id="ARBA00012438"/>
    </source>
</evidence>
<dbReference type="CDD" id="cd00130">
    <property type="entry name" value="PAS"/>
    <property type="match status" value="1"/>
</dbReference>
<dbReference type="SMART" id="SM00388">
    <property type="entry name" value="HisKA"/>
    <property type="match status" value="1"/>
</dbReference>
<dbReference type="GO" id="GO:0000155">
    <property type="term" value="F:phosphorelay sensor kinase activity"/>
    <property type="evidence" value="ECO:0007669"/>
    <property type="project" value="InterPro"/>
</dbReference>
<evidence type="ECO:0000259" key="7">
    <source>
        <dbReference type="PROSITE" id="PS50109"/>
    </source>
</evidence>
<dbReference type="EC" id="2.7.13.3" evidence="2"/>
<dbReference type="Gene3D" id="3.40.50.2300">
    <property type="match status" value="1"/>
</dbReference>
<feature type="domain" description="PAS" evidence="9">
    <location>
        <begin position="1"/>
        <end position="35"/>
    </location>
</feature>
<dbReference type="NCBIfam" id="TIGR00229">
    <property type="entry name" value="sensory_box"/>
    <property type="match status" value="1"/>
</dbReference>
<dbReference type="PRINTS" id="PR00344">
    <property type="entry name" value="BCTRLSENSOR"/>
</dbReference>
<dbReference type="PROSITE" id="PS50109">
    <property type="entry name" value="HIS_KIN"/>
    <property type="match status" value="1"/>
</dbReference>
<dbReference type="SUPFAM" id="SSF47384">
    <property type="entry name" value="Homodimeric domain of signal transducing histidine kinase"/>
    <property type="match status" value="1"/>
</dbReference>
<dbReference type="InterPro" id="IPR011006">
    <property type="entry name" value="CheY-like_superfamily"/>
</dbReference>
<dbReference type="Pfam" id="PF00072">
    <property type="entry name" value="Response_reg"/>
    <property type="match status" value="1"/>
</dbReference>